<dbReference type="AlphaFoldDB" id="A0A9P6HGN4"/>
<keyword evidence="2" id="KW-0175">Coiled coil</keyword>
<reference evidence="4" key="2">
    <citation type="submission" date="2020-11" db="EMBL/GenBank/DDBJ databases">
        <authorList>
            <consortium name="DOE Joint Genome Institute"/>
            <person name="Kuo A."/>
            <person name="Miyauchi S."/>
            <person name="Kiss E."/>
            <person name="Drula E."/>
            <person name="Kohler A."/>
            <person name="Sanchez-Garcia M."/>
            <person name="Andreopoulos B."/>
            <person name="Barry K.W."/>
            <person name="Bonito G."/>
            <person name="Buee M."/>
            <person name="Carver A."/>
            <person name="Chen C."/>
            <person name="Cichocki N."/>
            <person name="Clum A."/>
            <person name="Culley D."/>
            <person name="Crous P.W."/>
            <person name="Fauchery L."/>
            <person name="Girlanda M."/>
            <person name="Hayes R."/>
            <person name="Keri Z."/>
            <person name="Labutti K."/>
            <person name="Lipzen A."/>
            <person name="Lombard V."/>
            <person name="Magnuson J."/>
            <person name="Maillard F."/>
            <person name="Morin E."/>
            <person name="Murat C."/>
            <person name="Nolan M."/>
            <person name="Ohm R."/>
            <person name="Pangilinan J."/>
            <person name="Pereira M."/>
            <person name="Perotto S."/>
            <person name="Peter M."/>
            <person name="Riley R."/>
            <person name="Sitrit Y."/>
            <person name="Stielow B."/>
            <person name="Szollosi G."/>
            <person name="Zifcakova L."/>
            <person name="Stursova M."/>
            <person name="Spatafora J.W."/>
            <person name="Tedersoo L."/>
            <person name="Vaario L.-M."/>
            <person name="Yamada A."/>
            <person name="Yan M."/>
            <person name="Wang P."/>
            <person name="Xu J."/>
            <person name="Bruns T."/>
            <person name="Baldrian P."/>
            <person name="Vilgalys R."/>
            <person name="Henrissat B."/>
            <person name="Grigoriev I.V."/>
            <person name="Hibbett D."/>
            <person name="Nagy L.G."/>
            <person name="Martin F.M."/>
        </authorList>
    </citation>
    <scope>NUCLEOTIDE SEQUENCE</scope>
    <source>
        <strain evidence="4">UH-Tt-Lm1</strain>
    </source>
</reference>
<organism evidence="4 5">
    <name type="scientific">Thelephora terrestris</name>
    <dbReference type="NCBI Taxonomy" id="56493"/>
    <lineage>
        <taxon>Eukaryota</taxon>
        <taxon>Fungi</taxon>
        <taxon>Dikarya</taxon>
        <taxon>Basidiomycota</taxon>
        <taxon>Agaricomycotina</taxon>
        <taxon>Agaricomycetes</taxon>
        <taxon>Thelephorales</taxon>
        <taxon>Thelephoraceae</taxon>
        <taxon>Thelephora</taxon>
    </lineage>
</organism>
<dbReference type="OrthoDB" id="29853at2759"/>
<dbReference type="Gene3D" id="1.20.1260.60">
    <property type="entry name" value="Vacuolar protein sorting-associated protein Ist1"/>
    <property type="match status" value="1"/>
</dbReference>
<dbReference type="GO" id="GO:0015031">
    <property type="term" value="P:protein transport"/>
    <property type="evidence" value="ECO:0007669"/>
    <property type="project" value="InterPro"/>
</dbReference>
<proteinExistence type="inferred from homology"/>
<evidence type="ECO:0000256" key="1">
    <source>
        <dbReference type="ARBA" id="ARBA00005536"/>
    </source>
</evidence>
<name>A0A9P6HGN4_9AGAM</name>
<evidence type="ECO:0000256" key="3">
    <source>
        <dbReference type="SAM" id="MobiDB-lite"/>
    </source>
</evidence>
<gene>
    <name evidence="4" type="ORF">BJ322DRAFT_1051632</name>
</gene>
<dbReference type="FunFam" id="1.20.1260.60:FF:000002">
    <property type="entry name" value="Vacuolar protein sorting-associated protein IST1"/>
    <property type="match status" value="1"/>
</dbReference>
<accession>A0A9P6HGN4</accession>
<dbReference type="Proteomes" id="UP000736335">
    <property type="component" value="Unassembled WGS sequence"/>
</dbReference>
<comment type="caution">
    <text evidence="4">The sequence shown here is derived from an EMBL/GenBank/DDBJ whole genome shotgun (WGS) entry which is preliminary data.</text>
</comment>
<reference evidence="4" key="1">
    <citation type="journal article" date="2020" name="Nat. Commun.">
        <title>Large-scale genome sequencing of mycorrhizal fungi provides insights into the early evolution of symbiotic traits.</title>
        <authorList>
            <person name="Miyauchi S."/>
            <person name="Kiss E."/>
            <person name="Kuo A."/>
            <person name="Drula E."/>
            <person name="Kohler A."/>
            <person name="Sanchez-Garcia M."/>
            <person name="Morin E."/>
            <person name="Andreopoulos B."/>
            <person name="Barry K.W."/>
            <person name="Bonito G."/>
            <person name="Buee M."/>
            <person name="Carver A."/>
            <person name="Chen C."/>
            <person name="Cichocki N."/>
            <person name="Clum A."/>
            <person name="Culley D."/>
            <person name="Crous P.W."/>
            <person name="Fauchery L."/>
            <person name="Girlanda M."/>
            <person name="Hayes R.D."/>
            <person name="Keri Z."/>
            <person name="LaButti K."/>
            <person name="Lipzen A."/>
            <person name="Lombard V."/>
            <person name="Magnuson J."/>
            <person name="Maillard F."/>
            <person name="Murat C."/>
            <person name="Nolan M."/>
            <person name="Ohm R.A."/>
            <person name="Pangilinan J."/>
            <person name="Pereira M.F."/>
            <person name="Perotto S."/>
            <person name="Peter M."/>
            <person name="Pfister S."/>
            <person name="Riley R."/>
            <person name="Sitrit Y."/>
            <person name="Stielow J.B."/>
            <person name="Szollosi G."/>
            <person name="Zifcakova L."/>
            <person name="Stursova M."/>
            <person name="Spatafora J.W."/>
            <person name="Tedersoo L."/>
            <person name="Vaario L.M."/>
            <person name="Yamada A."/>
            <person name="Yan M."/>
            <person name="Wang P."/>
            <person name="Xu J."/>
            <person name="Bruns T."/>
            <person name="Baldrian P."/>
            <person name="Vilgalys R."/>
            <person name="Dunand C."/>
            <person name="Henrissat B."/>
            <person name="Grigoriev I.V."/>
            <person name="Hibbett D."/>
            <person name="Nagy L.G."/>
            <person name="Martin F.M."/>
        </authorList>
    </citation>
    <scope>NUCLEOTIDE SEQUENCE</scope>
    <source>
        <strain evidence="4">UH-Tt-Lm1</strain>
    </source>
</reference>
<dbReference type="EMBL" id="WIUZ02000005">
    <property type="protein sequence ID" value="KAF9786737.1"/>
    <property type="molecule type" value="Genomic_DNA"/>
</dbReference>
<dbReference type="Pfam" id="PF03398">
    <property type="entry name" value="Ist1"/>
    <property type="match status" value="1"/>
</dbReference>
<sequence length="262" mass="29718">MSNQGRVTWNSSKAKVQTRLSIQRLRTLQEKKEAQAKSARRDIATLLERGKLETARIKVENIINEDIYVELLELLELHCELIIARFGLLDQPVKDPDPRVLESICSVIHAAPRTELKELNVLREMLMQKYGREFSLGAMENRENCVGDRVMKKLVLSTPPPELVDAYLFEIAKGYGVSWTPPTPLEKEHEGDVEPKEDEGVEKKVDDKADVLDNVKAKVEADVKVHKLPDIPPAEGSEKAEGDEVVDEFEALARRFEALKKR</sequence>
<feature type="region of interest" description="Disordered" evidence="3">
    <location>
        <begin position="182"/>
        <end position="206"/>
    </location>
</feature>
<protein>
    <submittedName>
        <fullName evidence="4">DUF292-domain-containing protein</fullName>
    </submittedName>
</protein>
<evidence type="ECO:0000313" key="4">
    <source>
        <dbReference type="EMBL" id="KAF9786737.1"/>
    </source>
</evidence>
<dbReference type="PANTHER" id="PTHR12161">
    <property type="entry name" value="IST1 FAMILY MEMBER"/>
    <property type="match status" value="1"/>
</dbReference>
<feature type="compositionally biased region" description="Basic and acidic residues" evidence="3">
    <location>
        <begin position="185"/>
        <end position="194"/>
    </location>
</feature>
<evidence type="ECO:0000313" key="5">
    <source>
        <dbReference type="Proteomes" id="UP000736335"/>
    </source>
</evidence>
<keyword evidence="5" id="KW-1185">Reference proteome</keyword>
<dbReference type="InterPro" id="IPR042277">
    <property type="entry name" value="IST1-like"/>
</dbReference>
<evidence type="ECO:0000256" key="2">
    <source>
        <dbReference type="SAM" id="Coils"/>
    </source>
</evidence>
<dbReference type="InterPro" id="IPR005061">
    <property type="entry name" value="Ist1"/>
</dbReference>
<dbReference type="PANTHER" id="PTHR12161:SF5">
    <property type="entry name" value="IST1 HOMOLOG"/>
    <property type="match status" value="1"/>
</dbReference>
<feature type="coiled-coil region" evidence="2">
    <location>
        <begin position="22"/>
        <end position="49"/>
    </location>
</feature>
<comment type="similarity">
    <text evidence="1">Belongs to the IST1 family.</text>
</comment>